<dbReference type="Proteomes" id="UP000673691">
    <property type="component" value="Unassembled WGS sequence"/>
</dbReference>
<evidence type="ECO:0000313" key="1">
    <source>
        <dbReference type="EMBL" id="KAG5461363.1"/>
    </source>
</evidence>
<proteinExistence type="predicted"/>
<keyword evidence="2" id="KW-1185">Reference proteome</keyword>
<gene>
    <name evidence="1" type="ORF">BJ554DRAFT_6458</name>
</gene>
<name>A0A8H8DK70_9FUNG</name>
<sequence>MLLCKTSRNHWESDQKFDWKCQVWTCRIASPDLHYLLPFLLEKAAQFPSPVSVLSHFLDALTDIDETAGVANGLDGRRCPRINVSAVVRPTCSRHEPSFCSNLAPHRKQPGSAKQPGPAHSPPRGVAFFFCSATGEVVTLWLQRSSG</sequence>
<organism evidence="1 2">
    <name type="scientific">Olpidium bornovanus</name>
    <dbReference type="NCBI Taxonomy" id="278681"/>
    <lineage>
        <taxon>Eukaryota</taxon>
        <taxon>Fungi</taxon>
        <taxon>Fungi incertae sedis</taxon>
        <taxon>Olpidiomycota</taxon>
        <taxon>Olpidiomycotina</taxon>
        <taxon>Olpidiomycetes</taxon>
        <taxon>Olpidiales</taxon>
        <taxon>Olpidiaceae</taxon>
        <taxon>Olpidium</taxon>
    </lineage>
</organism>
<protein>
    <submittedName>
        <fullName evidence="1">Uncharacterized protein</fullName>
    </submittedName>
</protein>
<accession>A0A8H8DK70</accession>
<evidence type="ECO:0000313" key="2">
    <source>
        <dbReference type="Proteomes" id="UP000673691"/>
    </source>
</evidence>
<dbReference type="AlphaFoldDB" id="A0A8H8DK70"/>
<comment type="caution">
    <text evidence="1">The sequence shown here is derived from an EMBL/GenBank/DDBJ whole genome shotgun (WGS) entry which is preliminary data.</text>
</comment>
<dbReference type="EMBL" id="JAEFCI010003759">
    <property type="protein sequence ID" value="KAG5461363.1"/>
    <property type="molecule type" value="Genomic_DNA"/>
</dbReference>
<reference evidence="1 2" key="1">
    <citation type="journal article" name="Sci. Rep.">
        <title>Genome-scale phylogenetic analyses confirm Olpidium as the closest living zoosporic fungus to the non-flagellated, terrestrial fungi.</title>
        <authorList>
            <person name="Chang Y."/>
            <person name="Rochon D."/>
            <person name="Sekimoto S."/>
            <person name="Wang Y."/>
            <person name="Chovatia M."/>
            <person name="Sandor L."/>
            <person name="Salamov A."/>
            <person name="Grigoriev I.V."/>
            <person name="Stajich J.E."/>
            <person name="Spatafora J.W."/>
        </authorList>
    </citation>
    <scope>NUCLEOTIDE SEQUENCE [LARGE SCALE GENOMIC DNA]</scope>
    <source>
        <strain evidence="1">S191</strain>
    </source>
</reference>